<evidence type="ECO:0008006" key="3">
    <source>
        <dbReference type="Google" id="ProtNLM"/>
    </source>
</evidence>
<dbReference type="PANTHER" id="PTHR31111:SF138">
    <property type="entry name" value="F-BOX ASSOCIATED DOMAIN-CONTAINING PROTEIN"/>
    <property type="match status" value="1"/>
</dbReference>
<protein>
    <recommendedName>
        <fullName evidence="3">F-box domain-containing protein</fullName>
    </recommendedName>
</protein>
<dbReference type="OrthoDB" id="1676630at2759"/>
<dbReference type="SUPFAM" id="SSF81383">
    <property type="entry name" value="F-box domain"/>
    <property type="match status" value="1"/>
</dbReference>
<proteinExistence type="predicted"/>
<dbReference type="InterPro" id="IPR036047">
    <property type="entry name" value="F-box-like_dom_sf"/>
</dbReference>
<gene>
    <name evidence="1" type="ORF">Acr_04g0004490</name>
</gene>
<evidence type="ECO:0000313" key="2">
    <source>
        <dbReference type="Proteomes" id="UP000585474"/>
    </source>
</evidence>
<comment type="caution">
    <text evidence="1">The sequence shown here is derived from an EMBL/GenBank/DDBJ whole genome shotgun (WGS) entry which is preliminary data.</text>
</comment>
<dbReference type="PANTHER" id="PTHR31111">
    <property type="entry name" value="BNAA05G37150D PROTEIN-RELATED"/>
    <property type="match status" value="1"/>
</dbReference>
<dbReference type="AlphaFoldDB" id="A0A7J0EGX9"/>
<dbReference type="EMBL" id="BJWL01000004">
    <property type="protein sequence ID" value="GFY85711.1"/>
    <property type="molecule type" value="Genomic_DNA"/>
</dbReference>
<evidence type="ECO:0000313" key="1">
    <source>
        <dbReference type="EMBL" id="GFY85711.1"/>
    </source>
</evidence>
<keyword evidence="2" id="KW-1185">Reference proteome</keyword>
<dbReference type="Proteomes" id="UP000585474">
    <property type="component" value="Unassembled WGS sequence"/>
</dbReference>
<sequence>MTKKGPKAHFLIPEEIVFEVLKELPFRCVSHHWQSTIDDPSFIAAHRTRSHTRPGGTTILARTHDSQFFSLNPEGGSPPLPLKTPPFTFPCDPFPFYFQSVHGLLCFGNTVWNPSTRQTLSLPWDYNRSALQGFDSRHPSMEKCGCSPLEFQRICYWKSLLRKLNDLYMMENKELEIMILAFDVEQEKFRLISFPYHANRWPCLVQIGECLSAMDGYPKKLWLLDDKGEWIRASFIIPGLSTYVERFFGSIHTGEILLQGRPQSREDELSHELIHAHYLRLRGREVASILDFFAAAAAISDRAVLCSPSPGCAAKYVALQVAVTPSLLPCVHNWRDHYHLSRVKETRFGDVAPVVVHRLCLSPLSFFMDILQWLHLLVSGQTSARIPKHLLALLFHCGSFKYIHQVLLRLLLRASVQRLLLSSIHLANTTGPMSDSSSPVWTFSLSRYSLPVFLLLQLLLFPLETLSIPPLASKLYRFDSCISMKHALPRSPSWISCLPCGTGLSFANNCIVSHPYKSLACYMCREHLSVSAQVVSNS</sequence>
<name>A0A7J0EGX9_9ERIC</name>
<reference evidence="1 2" key="1">
    <citation type="submission" date="2019-07" db="EMBL/GenBank/DDBJ databases">
        <title>De Novo Assembly of kiwifruit Actinidia rufa.</title>
        <authorList>
            <person name="Sugita-Konishi S."/>
            <person name="Sato K."/>
            <person name="Mori E."/>
            <person name="Abe Y."/>
            <person name="Kisaki G."/>
            <person name="Hamano K."/>
            <person name="Suezawa K."/>
            <person name="Otani M."/>
            <person name="Fukuda T."/>
            <person name="Manabe T."/>
            <person name="Gomi K."/>
            <person name="Tabuchi M."/>
            <person name="Akimitsu K."/>
            <person name="Kataoka I."/>
        </authorList>
    </citation>
    <scope>NUCLEOTIDE SEQUENCE [LARGE SCALE GENOMIC DNA]</scope>
    <source>
        <strain evidence="2">cv. Fuchu</strain>
    </source>
</reference>
<organism evidence="1 2">
    <name type="scientific">Actinidia rufa</name>
    <dbReference type="NCBI Taxonomy" id="165716"/>
    <lineage>
        <taxon>Eukaryota</taxon>
        <taxon>Viridiplantae</taxon>
        <taxon>Streptophyta</taxon>
        <taxon>Embryophyta</taxon>
        <taxon>Tracheophyta</taxon>
        <taxon>Spermatophyta</taxon>
        <taxon>Magnoliopsida</taxon>
        <taxon>eudicotyledons</taxon>
        <taxon>Gunneridae</taxon>
        <taxon>Pentapetalae</taxon>
        <taxon>asterids</taxon>
        <taxon>Ericales</taxon>
        <taxon>Actinidiaceae</taxon>
        <taxon>Actinidia</taxon>
    </lineage>
</organism>
<accession>A0A7J0EGX9</accession>